<reference evidence="2 3" key="1">
    <citation type="journal article" date="2012" name="Science">
        <title>The Paleozoic origin of enzymatic lignin decomposition reconstructed from 31 fungal genomes.</title>
        <authorList>
            <person name="Floudas D."/>
            <person name="Binder M."/>
            <person name="Riley R."/>
            <person name="Barry K."/>
            <person name="Blanchette R.A."/>
            <person name="Henrissat B."/>
            <person name="Martinez A.T."/>
            <person name="Otillar R."/>
            <person name="Spatafora J.W."/>
            <person name="Yadav J.S."/>
            <person name="Aerts A."/>
            <person name="Benoit I."/>
            <person name="Boyd A."/>
            <person name="Carlson A."/>
            <person name="Copeland A."/>
            <person name="Coutinho P.M."/>
            <person name="de Vries R.P."/>
            <person name="Ferreira P."/>
            <person name="Findley K."/>
            <person name="Foster B."/>
            <person name="Gaskell J."/>
            <person name="Glotzer D."/>
            <person name="Gorecki P."/>
            <person name="Heitman J."/>
            <person name="Hesse C."/>
            <person name="Hori C."/>
            <person name="Igarashi K."/>
            <person name="Jurgens J.A."/>
            <person name="Kallen N."/>
            <person name="Kersten P."/>
            <person name="Kohler A."/>
            <person name="Kuees U."/>
            <person name="Kumar T.K.A."/>
            <person name="Kuo A."/>
            <person name="LaButti K."/>
            <person name="Larrondo L.F."/>
            <person name="Lindquist E."/>
            <person name="Ling A."/>
            <person name="Lombard V."/>
            <person name="Lucas S."/>
            <person name="Lundell T."/>
            <person name="Martin R."/>
            <person name="McLaughlin D.J."/>
            <person name="Morgenstern I."/>
            <person name="Morin E."/>
            <person name="Murat C."/>
            <person name="Nagy L.G."/>
            <person name="Nolan M."/>
            <person name="Ohm R.A."/>
            <person name="Patyshakuliyeva A."/>
            <person name="Rokas A."/>
            <person name="Ruiz-Duenas F.J."/>
            <person name="Sabat G."/>
            <person name="Salamov A."/>
            <person name="Samejima M."/>
            <person name="Schmutz J."/>
            <person name="Slot J.C."/>
            <person name="St John F."/>
            <person name="Stenlid J."/>
            <person name="Sun H."/>
            <person name="Sun S."/>
            <person name="Syed K."/>
            <person name="Tsang A."/>
            <person name="Wiebenga A."/>
            <person name="Young D."/>
            <person name="Pisabarro A."/>
            <person name="Eastwood D.C."/>
            <person name="Martin F."/>
            <person name="Cullen D."/>
            <person name="Grigoriev I.V."/>
            <person name="Hibbett D.S."/>
        </authorList>
    </citation>
    <scope>NUCLEOTIDE SEQUENCE [LARGE SCALE GENOMIC DNA]</scope>
    <source>
        <strain evidence="2 3">DJM-731 SS1</strain>
    </source>
</reference>
<feature type="region of interest" description="Disordered" evidence="1">
    <location>
        <begin position="100"/>
        <end position="126"/>
    </location>
</feature>
<dbReference type="Proteomes" id="UP000030653">
    <property type="component" value="Unassembled WGS sequence"/>
</dbReference>
<protein>
    <submittedName>
        <fullName evidence="2">Uncharacterized protein</fullName>
    </submittedName>
</protein>
<keyword evidence="3" id="KW-1185">Reference proteome</keyword>
<proteinExistence type="predicted"/>
<dbReference type="RefSeq" id="XP_040626531.1">
    <property type="nucleotide sequence ID" value="XM_040770465.1"/>
</dbReference>
<feature type="region of interest" description="Disordered" evidence="1">
    <location>
        <begin position="50"/>
        <end position="70"/>
    </location>
</feature>
<feature type="region of interest" description="Disordered" evidence="1">
    <location>
        <begin position="1"/>
        <end position="20"/>
    </location>
</feature>
<evidence type="ECO:0000313" key="3">
    <source>
        <dbReference type="Proteomes" id="UP000030653"/>
    </source>
</evidence>
<dbReference type="HOGENOM" id="CLU_1304816_0_0_1"/>
<organism evidence="2 3">
    <name type="scientific">Dacryopinax primogenitus (strain DJM 731)</name>
    <name type="common">Brown rot fungus</name>
    <dbReference type="NCBI Taxonomy" id="1858805"/>
    <lineage>
        <taxon>Eukaryota</taxon>
        <taxon>Fungi</taxon>
        <taxon>Dikarya</taxon>
        <taxon>Basidiomycota</taxon>
        <taxon>Agaricomycotina</taxon>
        <taxon>Dacrymycetes</taxon>
        <taxon>Dacrymycetales</taxon>
        <taxon>Dacrymycetaceae</taxon>
        <taxon>Dacryopinax</taxon>
    </lineage>
</organism>
<evidence type="ECO:0000256" key="1">
    <source>
        <dbReference type="SAM" id="MobiDB-lite"/>
    </source>
</evidence>
<dbReference type="AlphaFoldDB" id="M5FTZ8"/>
<sequence>MSLPSNSVSPSPPTASFPPYQTRPSLFSPIIIIPVSVTPSHTADQAAAFNEFVPLDTPPPRYNDRFRRPSRRNLRQALERLETTYGPWESLLNLPLTASASTSASSSPESSSLLSATASSSSTPMFAPPRPLPSYSDAYLLPPSYPFPSPDPSASLSSVVPGWDKHPVPDELPPPFGGKKKRRSLLDILMPGLGRHRIFGRPRRERQTEPL</sequence>
<accession>M5FTZ8</accession>
<feature type="compositionally biased region" description="Low complexity" evidence="1">
    <location>
        <begin position="100"/>
        <end position="124"/>
    </location>
</feature>
<name>M5FTZ8_DACPD</name>
<dbReference type="GeneID" id="63685527"/>
<gene>
    <name evidence="2" type="ORF">DACRYDRAFT_117832</name>
</gene>
<dbReference type="EMBL" id="JH795869">
    <property type="protein sequence ID" value="EJT99633.1"/>
    <property type="molecule type" value="Genomic_DNA"/>
</dbReference>
<dbReference type="OrthoDB" id="3365400at2759"/>
<dbReference type="STRING" id="1858805.M5FTZ8"/>
<feature type="region of interest" description="Disordered" evidence="1">
    <location>
        <begin position="146"/>
        <end position="183"/>
    </location>
</feature>
<evidence type="ECO:0000313" key="2">
    <source>
        <dbReference type="EMBL" id="EJT99633.1"/>
    </source>
</evidence>